<dbReference type="EMBL" id="CP031003">
    <property type="protein sequence ID" value="AXN34952.1"/>
    <property type="molecule type" value="Genomic_DNA"/>
</dbReference>
<accession>A0A385ABE4</accession>
<dbReference type="AlphaFoldDB" id="A0A385ABE4"/>
<reference evidence="1 2" key="1">
    <citation type="submission" date="2018-07" db="EMBL/GenBank/DDBJ databases">
        <title>Lactobacillus curvatus genome sequence.</title>
        <authorList>
            <person name="Prechtl R."/>
        </authorList>
    </citation>
    <scope>NUCLEOTIDE SEQUENCE [LARGE SCALE GENOMIC DNA]</scope>
    <source>
        <strain evidence="1 2">TMW 1.1928</strain>
    </source>
</reference>
<protein>
    <submittedName>
        <fullName evidence="1">Uncharacterized protein</fullName>
    </submittedName>
</protein>
<gene>
    <name evidence="1" type="ORF">DT351_00540</name>
</gene>
<dbReference type="Proteomes" id="UP000257607">
    <property type="component" value="Chromosome"/>
</dbReference>
<proteinExistence type="predicted"/>
<sequence>MIALSIACPLKNDQAVKQAQSFFTWLSNWLKGFILKMILNITTCCDFFFMGDKNHTFLLLMG</sequence>
<evidence type="ECO:0000313" key="1">
    <source>
        <dbReference type="EMBL" id="AXN34952.1"/>
    </source>
</evidence>
<organism evidence="1 2">
    <name type="scientific">Latilactobacillus curvatus</name>
    <name type="common">Lactobacillus curvatus</name>
    <dbReference type="NCBI Taxonomy" id="28038"/>
    <lineage>
        <taxon>Bacteria</taxon>
        <taxon>Bacillati</taxon>
        <taxon>Bacillota</taxon>
        <taxon>Bacilli</taxon>
        <taxon>Lactobacillales</taxon>
        <taxon>Lactobacillaceae</taxon>
        <taxon>Latilactobacillus</taxon>
    </lineage>
</organism>
<evidence type="ECO:0000313" key="2">
    <source>
        <dbReference type="Proteomes" id="UP000257607"/>
    </source>
</evidence>
<name>A0A385ABE4_LATCU</name>